<keyword evidence="1" id="KW-0808">Transferase</keyword>
<accession>A0A8X6TFM3</accession>
<dbReference type="CDD" id="cd02012">
    <property type="entry name" value="TPP_TK"/>
    <property type="match status" value="1"/>
</dbReference>
<evidence type="ECO:0000256" key="1">
    <source>
        <dbReference type="ARBA" id="ARBA00022679"/>
    </source>
</evidence>
<dbReference type="InterPro" id="IPR051424">
    <property type="entry name" value="Transketolase-like"/>
</dbReference>
<dbReference type="InterPro" id="IPR005474">
    <property type="entry name" value="Transketolase_N"/>
</dbReference>
<dbReference type="FunFam" id="3.40.50.970:FF:000033">
    <property type="entry name" value="Transketolase isoform 1"/>
    <property type="match status" value="1"/>
</dbReference>
<feature type="domain" description="Transketolase N-terminal" evidence="3">
    <location>
        <begin position="24"/>
        <end position="281"/>
    </location>
</feature>
<dbReference type="Proteomes" id="UP000887013">
    <property type="component" value="Unassembled WGS sequence"/>
</dbReference>
<evidence type="ECO:0000313" key="4">
    <source>
        <dbReference type="EMBL" id="GFT09880.1"/>
    </source>
</evidence>
<dbReference type="EMBL" id="BMAW01103592">
    <property type="protein sequence ID" value="GFT09880.1"/>
    <property type="molecule type" value="Genomic_DNA"/>
</dbReference>
<organism evidence="4 5">
    <name type="scientific">Nephila pilipes</name>
    <name type="common">Giant wood spider</name>
    <name type="synonym">Nephila maculata</name>
    <dbReference type="NCBI Taxonomy" id="299642"/>
    <lineage>
        <taxon>Eukaryota</taxon>
        <taxon>Metazoa</taxon>
        <taxon>Ecdysozoa</taxon>
        <taxon>Arthropoda</taxon>
        <taxon>Chelicerata</taxon>
        <taxon>Arachnida</taxon>
        <taxon>Araneae</taxon>
        <taxon>Araneomorphae</taxon>
        <taxon>Entelegynae</taxon>
        <taxon>Araneoidea</taxon>
        <taxon>Nephilidae</taxon>
        <taxon>Nephila</taxon>
    </lineage>
</organism>
<gene>
    <name evidence="4" type="primary">TKT</name>
    <name evidence="4" type="ORF">NPIL_432712</name>
</gene>
<comment type="caution">
    <text evidence="4">The sequence shown here is derived from an EMBL/GenBank/DDBJ whole genome shotgun (WGS) entry which is preliminary data.</text>
</comment>
<evidence type="ECO:0000313" key="5">
    <source>
        <dbReference type="Proteomes" id="UP000887013"/>
    </source>
</evidence>
<protein>
    <submittedName>
        <fullName evidence="4">Transketolase</fullName>
    </submittedName>
</protein>
<reference evidence="4" key="1">
    <citation type="submission" date="2020-08" db="EMBL/GenBank/DDBJ databases">
        <title>Multicomponent nature underlies the extraordinary mechanical properties of spider dragline silk.</title>
        <authorList>
            <person name="Kono N."/>
            <person name="Nakamura H."/>
            <person name="Mori M."/>
            <person name="Yoshida Y."/>
            <person name="Ohtoshi R."/>
            <person name="Malay A.D."/>
            <person name="Moran D.A.P."/>
            <person name="Tomita M."/>
            <person name="Numata K."/>
            <person name="Arakawa K."/>
        </authorList>
    </citation>
    <scope>NUCLEOTIDE SEQUENCE</scope>
</reference>
<dbReference type="OrthoDB" id="6432641at2759"/>
<dbReference type="Gene3D" id="3.40.50.970">
    <property type="match status" value="1"/>
</dbReference>
<proteinExistence type="predicted"/>
<sequence length="363" mass="40455">MGSYCSSQVKFGKSKIVDVSSLEAMADRLRIHSIRATNAAGSGHPTSCSSIAEIMSVLFFHVMRYKVLNPKDPASDRFILSKGHAAPILYAAWAETGLFSVDDLLNLRKIDSDLEGHPTPRLSFVDIATGSLGQGLSCAAGMAYVGKYIDKASYRVYCIIGDGESAEGSIWEALAFISHYKLDNLVAIFDVNRLGQSEPTTLQHDVDTYKARLEAFGFNTYVVDGHNVSELCKRFEEAKYVKDYPTAIIAKTLKGKKFSGIENQENWHGKPLGEKGAEIIKLLQDELMKKGTENKSEIVAPEEQIPMVNYPEIKFKEEPNYVYSEKFILKLNNSKRYISKLLYTSMGRSGVLKVLTDKFVKFL</sequence>
<dbReference type="AlphaFoldDB" id="A0A8X6TFM3"/>
<dbReference type="Pfam" id="PF00456">
    <property type="entry name" value="Transketolase_N"/>
    <property type="match status" value="1"/>
</dbReference>
<dbReference type="SUPFAM" id="SSF52518">
    <property type="entry name" value="Thiamin diphosphate-binding fold (THDP-binding)"/>
    <property type="match status" value="1"/>
</dbReference>
<dbReference type="GO" id="GO:0030976">
    <property type="term" value="F:thiamine pyrophosphate binding"/>
    <property type="evidence" value="ECO:0007669"/>
    <property type="project" value="TreeGrafter"/>
</dbReference>
<dbReference type="PANTHER" id="PTHR43195:SF1">
    <property type="entry name" value="FI06132P-RELATED"/>
    <property type="match status" value="1"/>
</dbReference>
<evidence type="ECO:0000259" key="3">
    <source>
        <dbReference type="Pfam" id="PF00456"/>
    </source>
</evidence>
<dbReference type="PANTHER" id="PTHR43195">
    <property type="entry name" value="TRANSKETOLASE"/>
    <property type="match status" value="1"/>
</dbReference>
<name>A0A8X6TFM3_NEPPI</name>
<dbReference type="InterPro" id="IPR029061">
    <property type="entry name" value="THDP-binding"/>
</dbReference>
<evidence type="ECO:0000256" key="2">
    <source>
        <dbReference type="ARBA" id="ARBA00023052"/>
    </source>
</evidence>
<keyword evidence="2" id="KW-0786">Thiamine pyrophosphate</keyword>
<dbReference type="GO" id="GO:0004802">
    <property type="term" value="F:transketolase activity"/>
    <property type="evidence" value="ECO:0007669"/>
    <property type="project" value="TreeGrafter"/>
</dbReference>
<keyword evidence="5" id="KW-1185">Reference proteome</keyword>